<keyword evidence="3" id="KW-1185">Reference proteome</keyword>
<dbReference type="Proteomes" id="UP000256964">
    <property type="component" value="Unassembled WGS sequence"/>
</dbReference>
<proteinExistence type="predicted"/>
<evidence type="ECO:0000313" key="3">
    <source>
        <dbReference type="Proteomes" id="UP000256964"/>
    </source>
</evidence>
<evidence type="ECO:0000313" key="2">
    <source>
        <dbReference type="EMBL" id="RDX48647.1"/>
    </source>
</evidence>
<sequence length="124" mass="14131">MIFLYHHHSTLLPPSPLARGRFSCLLRRSPRGQLPRPPVSQGSARSPGYLRSSRRCCQCLYRLSCSRRSFICLHCCGYTFSVWTTVVTLSFRSHSHIYRVLSRVSFLVSRFSFPASCSCRGVLA</sequence>
<dbReference type="AlphaFoldDB" id="A0A371D7Z2"/>
<evidence type="ECO:0000256" key="1">
    <source>
        <dbReference type="SAM" id="MobiDB-lite"/>
    </source>
</evidence>
<reference evidence="2 3" key="1">
    <citation type="journal article" date="2018" name="Biotechnol. Biofuels">
        <title>Integrative visual omics of the white-rot fungus Polyporus brumalis exposes the biotechnological potential of its oxidative enzymes for delignifying raw plant biomass.</title>
        <authorList>
            <person name="Miyauchi S."/>
            <person name="Rancon A."/>
            <person name="Drula E."/>
            <person name="Hage H."/>
            <person name="Chaduli D."/>
            <person name="Favel A."/>
            <person name="Grisel S."/>
            <person name="Henrissat B."/>
            <person name="Herpoel-Gimbert I."/>
            <person name="Ruiz-Duenas F.J."/>
            <person name="Chevret D."/>
            <person name="Hainaut M."/>
            <person name="Lin J."/>
            <person name="Wang M."/>
            <person name="Pangilinan J."/>
            <person name="Lipzen A."/>
            <person name="Lesage-Meessen L."/>
            <person name="Navarro D."/>
            <person name="Riley R."/>
            <person name="Grigoriev I.V."/>
            <person name="Zhou S."/>
            <person name="Raouche S."/>
            <person name="Rosso M.N."/>
        </authorList>
    </citation>
    <scope>NUCLEOTIDE SEQUENCE [LARGE SCALE GENOMIC DNA]</scope>
    <source>
        <strain evidence="2 3">BRFM 1820</strain>
    </source>
</reference>
<protein>
    <submittedName>
        <fullName evidence="2">Uncharacterized protein</fullName>
    </submittedName>
</protein>
<accession>A0A371D7Z2</accession>
<organism evidence="2 3">
    <name type="scientific">Lentinus brumalis</name>
    <dbReference type="NCBI Taxonomy" id="2498619"/>
    <lineage>
        <taxon>Eukaryota</taxon>
        <taxon>Fungi</taxon>
        <taxon>Dikarya</taxon>
        <taxon>Basidiomycota</taxon>
        <taxon>Agaricomycotina</taxon>
        <taxon>Agaricomycetes</taxon>
        <taxon>Polyporales</taxon>
        <taxon>Polyporaceae</taxon>
        <taxon>Lentinus</taxon>
    </lineage>
</organism>
<name>A0A371D7Z2_9APHY</name>
<gene>
    <name evidence="2" type="ORF">OH76DRAFT_645516</name>
</gene>
<dbReference type="EMBL" id="KZ857410">
    <property type="protein sequence ID" value="RDX48647.1"/>
    <property type="molecule type" value="Genomic_DNA"/>
</dbReference>
<feature type="region of interest" description="Disordered" evidence="1">
    <location>
        <begin position="28"/>
        <end position="49"/>
    </location>
</feature>